<dbReference type="PROSITE" id="PS50885">
    <property type="entry name" value="HAMP"/>
    <property type="match status" value="1"/>
</dbReference>
<dbReference type="PROSITE" id="PS50112">
    <property type="entry name" value="PAS"/>
    <property type="match status" value="1"/>
</dbReference>
<dbReference type="SUPFAM" id="SSF55785">
    <property type="entry name" value="PYP-like sensor domain (PAS domain)"/>
    <property type="match status" value="1"/>
</dbReference>
<dbReference type="PROSITE" id="PS50111">
    <property type="entry name" value="CHEMOTAXIS_TRANSDUC_2"/>
    <property type="match status" value="1"/>
</dbReference>
<evidence type="ECO:0000259" key="7">
    <source>
        <dbReference type="PROSITE" id="PS50112"/>
    </source>
</evidence>
<dbReference type="InterPro" id="IPR013767">
    <property type="entry name" value="PAS_fold"/>
</dbReference>
<dbReference type="CDD" id="cd00130">
    <property type="entry name" value="PAS"/>
    <property type="match status" value="1"/>
</dbReference>
<dbReference type="Proteomes" id="UP000186895">
    <property type="component" value="Unassembled WGS sequence"/>
</dbReference>
<dbReference type="Gene3D" id="1.10.287.950">
    <property type="entry name" value="Methyl-accepting chemotaxis protein"/>
    <property type="match status" value="1"/>
</dbReference>
<dbReference type="EMBL" id="FTMN01000007">
    <property type="protein sequence ID" value="SIQ65647.1"/>
    <property type="molecule type" value="Genomic_DNA"/>
</dbReference>
<evidence type="ECO:0000259" key="8">
    <source>
        <dbReference type="PROSITE" id="PS50885"/>
    </source>
</evidence>
<feature type="transmembrane region" description="Helical" evidence="5">
    <location>
        <begin position="170"/>
        <end position="189"/>
    </location>
</feature>
<evidence type="ECO:0000256" key="4">
    <source>
        <dbReference type="PROSITE-ProRule" id="PRU00284"/>
    </source>
</evidence>
<dbReference type="PANTHER" id="PTHR32089:SF112">
    <property type="entry name" value="LYSOZYME-LIKE PROTEIN-RELATED"/>
    <property type="match status" value="1"/>
</dbReference>
<evidence type="ECO:0000259" key="6">
    <source>
        <dbReference type="PROSITE" id="PS50111"/>
    </source>
</evidence>
<name>A0A1N6UJD1_9GAMM</name>
<dbReference type="AlphaFoldDB" id="A0A1N6UJD1"/>
<evidence type="ECO:0000313" key="9">
    <source>
        <dbReference type="EMBL" id="SIQ65647.1"/>
    </source>
</evidence>
<dbReference type="Gene3D" id="3.30.450.20">
    <property type="entry name" value="PAS domain"/>
    <property type="match status" value="1"/>
</dbReference>
<keyword evidence="5" id="KW-0812">Transmembrane</keyword>
<sequence length="517" mass="56824">MPHNKNKKTNEQLILVLSAEGTIREASPSFLSLSRHAAEQLIGQSLSGLRHPDMPEGPFKDLNQTLDRGQPWMGVIQLTCADNSPLWLDAYVIPVIENGQILECQCILRRPSEAIIQRAAHIYALRRKGAMPRQLKWPSLSLGSKFQLLHSCLFMLLMLAILMLEQMNSILATTLGGLWLLGVGGFWYLGKSLRQLVTSSQRIVQHPIKQLIYTGTHDDIGQLALTLEMLQSQLDAVLRRMHYASSQVMLDATESVTVMTRTCTEVDDQRSSLQQIAVAISQMNSTITEMSASTAKTATQTRQAREEIEQGLSVVDTAINRIRSLDGSITGTAGEVSQLQDESNRIGSIINVISDIAEQTNLLALNAAIEAARAGENGRGFAVVADEVRQLAQRTQTATGEIHQMIAALQQKTDIIVSAMAAKRNLSEQAVEQIDSTGHTLREVLLAVDRINDMATQLATASEEQSTVTQDVSQRVNDLSSSAEQMVKDASQTLDLNSQTARMAERQSYLINCIMHA</sequence>
<evidence type="ECO:0000256" key="3">
    <source>
        <dbReference type="ARBA" id="ARBA00029447"/>
    </source>
</evidence>
<feature type="domain" description="HAMP" evidence="8">
    <location>
        <begin position="187"/>
        <end position="239"/>
    </location>
</feature>
<evidence type="ECO:0000256" key="2">
    <source>
        <dbReference type="ARBA" id="ARBA00023224"/>
    </source>
</evidence>
<feature type="domain" description="Methyl-accepting transducer" evidence="6">
    <location>
        <begin position="244"/>
        <end position="480"/>
    </location>
</feature>
<evidence type="ECO:0000256" key="5">
    <source>
        <dbReference type="SAM" id="Phobius"/>
    </source>
</evidence>
<reference evidence="10" key="1">
    <citation type="submission" date="2017-01" db="EMBL/GenBank/DDBJ databases">
        <authorList>
            <person name="Varghese N."/>
            <person name="Submissions S."/>
        </authorList>
    </citation>
    <scope>NUCLEOTIDE SEQUENCE [LARGE SCALE GENOMIC DNA]</scope>
    <source>
        <strain evidence="10">DSM 7027</strain>
    </source>
</reference>
<dbReference type="eggNOG" id="COG0840">
    <property type="taxonomic scope" value="Bacteria"/>
</dbReference>
<dbReference type="Pfam" id="PF00989">
    <property type="entry name" value="PAS"/>
    <property type="match status" value="1"/>
</dbReference>
<evidence type="ECO:0000313" key="10">
    <source>
        <dbReference type="Proteomes" id="UP000186895"/>
    </source>
</evidence>
<keyword evidence="2 4" id="KW-0807">Transducer</keyword>
<dbReference type="RefSeq" id="WP_076463794.1">
    <property type="nucleotide sequence ID" value="NZ_FTMN01000007.1"/>
</dbReference>
<dbReference type="InterPro" id="IPR004089">
    <property type="entry name" value="MCPsignal_dom"/>
</dbReference>
<dbReference type="CDD" id="cd11386">
    <property type="entry name" value="MCP_signal"/>
    <property type="match status" value="1"/>
</dbReference>
<dbReference type="InterPro" id="IPR003660">
    <property type="entry name" value="HAMP_dom"/>
</dbReference>
<dbReference type="STRING" id="49186.SAMN05421647_10755"/>
<keyword evidence="5" id="KW-0472">Membrane</keyword>
<keyword evidence="5" id="KW-1133">Transmembrane helix</keyword>
<dbReference type="InterPro" id="IPR035965">
    <property type="entry name" value="PAS-like_dom_sf"/>
</dbReference>
<dbReference type="Pfam" id="PF00015">
    <property type="entry name" value="MCPsignal"/>
    <property type="match status" value="1"/>
</dbReference>
<dbReference type="GO" id="GO:0016020">
    <property type="term" value="C:membrane"/>
    <property type="evidence" value="ECO:0007669"/>
    <property type="project" value="UniProtKB-SubCell"/>
</dbReference>
<keyword evidence="10" id="KW-1185">Reference proteome</keyword>
<protein>
    <submittedName>
        <fullName evidence="9">Methyl-accepting chemotaxis sensory transducer with Pas/Pac sensor</fullName>
    </submittedName>
</protein>
<dbReference type="GO" id="GO:0006355">
    <property type="term" value="P:regulation of DNA-templated transcription"/>
    <property type="evidence" value="ECO:0007669"/>
    <property type="project" value="InterPro"/>
</dbReference>
<evidence type="ECO:0000256" key="1">
    <source>
        <dbReference type="ARBA" id="ARBA00004370"/>
    </source>
</evidence>
<dbReference type="PRINTS" id="PR00260">
    <property type="entry name" value="CHEMTRNSDUCR"/>
</dbReference>
<dbReference type="GO" id="GO:0006935">
    <property type="term" value="P:chemotaxis"/>
    <property type="evidence" value="ECO:0007669"/>
    <property type="project" value="InterPro"/>
</dbReference>
<accession>A0A1N6UJD1</accession>
<comment type="subcellular location">
    <subcellularLocation>
        <location evidence="1">Membrane</location>
    </subcellularLocation>
</comment>
<gene>
    <name evidence="9" type="ORF">SAMN05421647_10755</name>
</gene>
<dbReference type="GO" id="GO:0004888">
    <property type="term" value="F:transmembrane signaling receptor activity"/>
    <property type="evidence" value="ECO:0007669"/>
    <property type="project" value="InterPro"/>
</dbReference>
<dbReference type="InterPro" id="IPR000014">
    <property type="entry name" value="PAS"/>
</dbReference>
<dbReference type="PANTHER" id="PTHR32089">
    <property type="entry name" value="METHYL-ACCEPTING CHEMOTAXIS PROTEIN MCPB"/>
    <property type="match status" value="1"/>
</dbReference>
<comment type="similarity">
    <text evidence="3">Belongs to the methyl-accepting chemotaxis (MCP) protein family.</text>
</comment>
<organism evidence="9 10">
    <name type="scientific">Marinobacterium stanieri</name>
    <dbReference type="NCBI Taxonomy" id="49186"/>
    <lineage>
        <taxon>Bacteria</taxon>
        <taxon>Pseudomonadati</taxon>
        <taxon>Pseudomonadota</taxon>
        <taxon>Gammaproteobacteria</taxon>
        <taxon>Oceanospirillales</taxon>
        <taxon>Oceanospirillaceae</taxon>
        <taxon>Marinobacterium</taxon>
    </lineage>
</organism>
<proteinExistence type="inferred from homology"/>
<feature type="domain" description="PAS" evidence="7">
    <location>
        <begin position="14"/>
        <end position="69"/>
    </location>
</feature>
<dbReference type="InterPro" id="IPR004090">
    <property type="entry name" value="Chemotax_Me-accpt_rcpt"/>
</dbReference>
<dbReference type="SMART" id="SM00283">
    <property type="entry name" value="MA"/>
    <property type="match status" value="1"/>
</dbReference>
<dbReference type="FunFam" id="1.10.287.950:FF:000001">
    <property type="entry name" value="Methyl-accepting chemotaxis sensory transducer"/>
    <property type="match status" value="1"/>
</dbReference>
<dbReference type="SUPFAM" id="SSF58104">
    <property type="entry name" value="Methyl-accepting chemotaxis protein (MCP) signaling domain"/>
    <property type="match status" value="1"/>
</dbReference>
<dbReference type="GO" id="GO:0007165">
    <property type="term" value="P:signal transduction"/>
    <property type="evidence" value="ECO:0007669"/>
    <property type="project" value="UniProtKB-KW"/>
</dbReference>